<dbReference type="InterPro" id="IPR035172">
    <property type="entry name" value="DUF5302"/>
</dbReference>
<dbReference type="AlphaFoldDB" id="A0A0H5PMU3"/>
<proteinExistence type="predicted"/>
<evidence type="ECO:0000313" key="2">
    <source>
        <dbReference type="EMBL" id="CRY83816.1"/>
    </source>
</evidence>
<dbReference type="EMBL" id="LN868939">
    <property type="protein sequence ID" value="CRY83816.1"/>
    <property type="molecule type" value="Genomic_DNA"/>
</dbReference>
<feature type="compositionally biased region" description="Basic residues" evidence="1">
    <location>
        <begin position="49"/>
        <end position="60"/>
    </location>
</feature>
<organism evidence="2 3">
    <name type="scientific">Nocardia farcinica</name>
    <dbReference type="NCBI Taxonomy" id="37329"/>
    <lineage>
        <taxon>Bacteria</taxon>
        <taxon>Bacillati</taxon>
        <taxon>Actinomycetota</taxon>
        <taxon>Actinomycetes</taxon>
        <taxon>Mycobacteriales</taxon>
        <taxon>Nocardiaceae</taxon>
        <taxon>Nocardia</taxon>
    </lineage>
</organism>
<protein>
    <recommendedName>
        <fullName evidence="4">DUF5302 domain-containing protein</fullName>
    </recommendedName>
</protein>
<evidence type="ECO:0000313" key="3">
    <source>
        <dbReference type="Proteomes" id="UP000057820"/>
    </source>
</evidence>
<feature type="region of interest" description="Disordered" evidence="1">
    <location>
        <begin position="21"/>
        <end position="60"/>
    </location>
</feature>
<feature type="compositionally biased region" description="Basic and acidic residues" evidence="1">
    <location>
        <begin position="21"/>
        <end position="36"/>
    </location>
</feature>
<accession>A0A0H5PMU3</accession>
<reference evidence="3" key="1">
    <citation type="submission" date="2015-03" db="EMBL/GenBank/DDBJ databases">
        <authorList>
            <consortium name="Pathogen Informatics"/>
        </authorList>
    </citation>
    <scope>NUCLEOTIDE SEQUENCE [LARGE SCALE GENOMIC DNA]</scope>
    <source>
        <strain evidence="3">NCTC11134</strain>
        <plasmid evidence="3">2</plasmid>
    </source>
</reference>
<name>A0A0H5PMU3_NOCFR</name>
<dbReference type="RefSeq" id="WP_060594813.1">
    <property type="nucleotide sequence ID" value="NZ_CAACYE020000001.1"/>
</dbReference>
<feature type="compositionally biased region" description="Low complexity" evidence="1">
    <location>
        <begin position="37"/>
        <end position="48"/>
    </location>
</feature>
<dbReference type="Pfam" id="PF17227">
    <property type="entry name" value="DUF5302"/>
    <property type="match status" value="1"/>
</dbReference>
<gene>
    <name evidence="2" type="ORF">ERS450000_05700</name>
</gene>
<dbReference type="Proteomes" id="UP000057820">
    <property type="component" value="Plasmid 2"/>
</dbReference>
<keyword evidence="2" id="KW-0614">Plasmid</keyword>
<geneLocation type="plasmid" evidence="2">
    <name>2</name>
</geneLocation>
<evidence type="ECO:0008006" key="4">
    <source>
        <dbReference type="Google" id="ProtNLM"/>
    </source>
</evidence>
<evidence type="ECO:0000256" key="1">
    <source>
        <dbReference type="SAM" id="MobiDB-lite"/>
    </source>
</evidence>
<dbReference type="KEGG" id="nfr:ERS450000_05700"/>
<sequence length="60" mass="6624">MTDSTDSPGTSEDLKRKFREALDRKNAHHTKSEAHLAARAKASPAHAAAGHKREFRRKSG</sequence>